<dbReference type="EMBL" id="UAWG01000025">
    <property type="protein sequence ID" value="SQB61849.1"/>
    <property type="molecule type" value="Genomic_DNA"/>
</dbReference>
<keyword evidence="2" id="KW-1133">Transmembrane helix</keyword>
<keyword evidence="2" id="KW-0472">Membrane</keyword>
<accession>A0A2X3AGZ3</accession>
<feature type="transmembrane region" description="Helical" evidence="2">
    <location>
        <begin position="136"/>
        <end position="156"/>
    </location>
</feature>
<dbReference type="SMART" id="SM01324">
    <property type="entry name" value="YARHG"/>
    <property type="match status" value="1"/>
</dbReference>
<organism evidence="4 5">
    <name type="scientific">Clostridium perfringens</name>
    <dbReference type="NCBI Taxonomy" id="1502"/>
    <lineage>
        <taxon>Bacteria</taxon>
        <taxon>Bacillati</taxon>
        <taxon>Bacillota</taxon>
        <taxon>Clostridia</taxon>
        <taxon>Eubacteriales</taxon>
        <taxon>Clostridiaceae</taxon>
        <taxon>Clostridium</taxon>
    </lineage>
</organism>
<evidence type="ECO:0000256" key="2">
    <source>
        <dbReference type="SAM" id="Phobius"/>
    </source>
</evidence>
<keyword evidence="2" id="KW-0812">Transmembrane</keyword>
<dbReference type="PANTHER" id="PTHR40038:SF1">
    <property type="entry name" value="MEMBRANE-ASSOCIATED PROTEIN TCAA"/>
    <property type="match status" value="1"/>
</dbReference>
<dbReference type="Gene3D" id="1.20.58.1690">
    <property type="match status" value="1"/>
</dbReference>
<feature type="compositionally biased region" description="Low complexity" evidence="1">
    <location>
        <begin position="34"/>
        <end position="47"/>
    </location>
</feature>
<gene>
    <name evidence="4" type="ORF">NCTC10719_03544</name>
</gene>
<reference evidence="4 5" key="1">
    <citation type="submission" date="2018-06" db="EMBL/GenBank/DDBJ databases">
        <authorList>
            <consortium name="Pathogen Informatics"/>
            <person name="Doyle S."/>
        </authorList>
    </citation>
    <scope>NUCLEOTIDE SEQUENCE [LARGE SCALE GENOMIC DNA]</scope>
    <source>
        <strain evidence="4 5">NCTC10719</strain>
    </source>
</reference>
<evidence type="ECO:0000259" key="3">
    <source>
        <dbReference type="SMART" id="SM01324"/>
    </source>
</evidence>
<name>A0A2X3AGZ3_CLOPF</name>
<dbReference type="PANTHER" id="PTHR40038">
    <property type="entry name" value="MEMBRANE-ASSOCIATED PROTEIN TCAA"/>
    <property type="match status" value="1"/>
</dbReference>
<dbReference type="InterPro" id="IPR038434">
    <property type="entry name" value="YARHG_sf"/>
</dbReference>
<dbReference type="AlphaFoldDB" id="A0A2X3AGZ3"/>
<feature type="region of interest" description="Disordered" evidence="1">
    <location>
        <begin position="29"/>
        <end position="53"/>
    </location>
</feature>
<dbReference type="RefSeq" id="WP_111927405.1">
    <property type="nucleotide sequence ID" value="NZ_UAWG01000025.1"/>
</dbReference>
<dbReference type="Proteomes" id="UP000249986">
    <property type="component" value="Unassembled WGS sequence"/>
</dbReference>
<dbReference type="InterPro" id="IPR026870">
    <property type="entry name" value="Zinc_ribbon_dom"/>
</dbReference>
<dbReference type="Pfam" id="PF13308">
    <property type="entry name" value="YARHG"/>
    <property type="match status" value="1"/>
</dbReference>
<proteinExistence type="predicted"/>
<dbReference type="InterPro" id="IPR025582">
    <property type="entry name" value="YARHG_dom"/>
</dbReference>
<feature type="domain" description="YARHG" evidence="3">
    <location>
        <begin position="309"/>
        <end position="393"/>
    </location>
</feature>
<dbReference type="Pfam" id="PF13240">
    <property type="entry name" value="Zn_Ribbon_1"/>
    <property type="match status" value="1"/>
</dbReference>
<evidence type="ECO:0000313" key="5">
    <source>
        <dbReference type="Proteomes" id="UP000249986"/>
    </source>
</evidence>
<sequence length="395" mass="45333">MKFCSKCGNKLSDSMKFCNKCGAKVKSVDKDTENNSNTEDTESNSNTEDTKNISNIENNIDKTIILDAPKIKKEINTDINENIKNNLKPIHNSNFNNKEKCLDASFDDDLDENFNDESCNNENTDNFKHSNTKKKILISIFTLVAFVIIGTSIYFLRSPLLYKYYYNSALKSSSVTEKLSYYNSALKYSKNDDLLNSIYTTLKSDSDFVDNSSILTNLNTSEKDNLMSKLYVNKATVDFKNKNYTDCDSDLDLATKYGYNKENFSQYDDLQKKLNESKNSSSNDKVDNIYSFTNENPSKFSGNIYDYPYDFIMPYSNSSYLSASDLSKYNKSTLALMRNEIYARHGYVFNTNPFKAYFNSKSWYHPDSSFKGDDSELNDYEVKNVQTIKSVENSK</sequence>
<evidence type="ECO:0000313" key="4">
    <source>
        <dbReference type="EMBL" id="SQB61849.1"/>
    </source>
</evidence>
<evidence type="ECO:0000256" key="1">
    <source>
        <dbReference type="SAM" id="MobiDB-lite"/>
    </source>
</evidence>
<protein>
    <recommendedName>
        <fullName evidence="3">YARHG domain-containing protein</fullName>
    </recommendedName>
</protein>